<evidence type="ECO:0000313" key="2">
    <source>
        <dbReference type="EMBL" id="KAG8179951.1"/>
    </source>
</evidence>
<gene>
    <name evidence="2" type="ORF">JTE90_015401</name>
</gene>
<reference evidence="2 3" key="1">
    <citation type="journal article" date="2022" name="Nat. Ecol. Evol.">
        <title>A masculinizing supergene underlies an exaggerated male reproductive morph in a spider.</title>
        <authorList>
            <person name="Hendrickx F."/>
            <person name="De Corte Z."/>
            <person name="Sonet G."/>
            <person name="Van Belleghem S.M."/>
            <person name="Kostlbacher S."/>
            <person name="Vangestel C."/>
        </authorList>
    </citation>
    <scope>NUCLEOTIDE SEQUENCE [LARGE SCALE GENOMIC DNA]</scope>
    <source>
        <strain evidence="2">W744_W776</strain>
    </source>
</reference>
<organism evidence="2 3">
    <name type="scientific">Oedothorax gibbosus</name>
    <dbReference type="NCBI Taxonomy" id="931172"/>
    <lineage>
        <taxon>Eukaryota</taxon>
        <taxon>Metazoa</taxon>
        <taxon>Ecdysozoa</taxon>
        <taxon>Arthropoda</taxon>
        <taxon>Chelicerata</taxon>
        <taxon>Arachnida</taxon>
        <taxon>Araneae</taxon>
        <taxon>Araneomorphae</taxon>
        <taxon>Entelegynae</taxon>
        <taxon>Araneoidea</taxon>
        <taxon>Linyphiidae</taxon>
        <taxon>Erigoninae</taxon>
        <taxon>Oedothorax</taxon>
    </lineage>
</organism>
<keyword evidence="3" id="KW-1185">Reference proteome</keyword>
<proteinExistence type="predicted"/>
<sequence>MVVGFQRGLVVLSGAEESAAGSDLQLSEMEVERHYHTDCQLELGLQFYLGPKKREGGFDEEEEEFDERNYENCDSDEDGGGDYDETSHPFVRSASEEAIPYGYECNLNSKSPQDKKAGLKRDFIPSPPSDESGGDGGYYPSPLRNVPAPPPPPSSSSSTSGSQPPSGAKRKGKKKFPEYKV</sequence>
<comment type="caution">
    <text evidence="2">The sequence shown here is derived from an EMBL/GenBank/DDBJ whole genome shotgun (WGS) entry which is preliminary data.</text>
</comment>
<dbReference type="AlphaFoldDB" id="A0AAV6U8J2"/>
<feature type="compositionally biased region" description="Low complexity" evidence="1">
    <location>
        <begin position="155"/>
        <end position="166"/>
    </location>
</feature>
<dbReference type="Proteomes" id="UP000827092">
    <property type="component" value="Unassembled WGS sequence"/>
</dbReference>
<accession>A0AAV6U8J2</accession>
<feature type="compositionally biased region" description="Acidic residues" evidence="1">
    <location>
        <begin position="73"/>
        <end position="84"/>
    </location>
</feature>
<protein>
    <submittedName>
        <fullName evidence="2">Uncharacterized protein</fullName>
    </submittedName>
</protein>
<feature type="region of interest" description="Disordered" evidence="1">
    <location>
        <begin position="52"/>
        <end position="181"/>
    </location>
</feature>
<feature type="compositionally biased region" description="Basic and acidic residues" evidence="1">
    <location>
        <begin position="112"/>
        <end position="123"/>
    </location>
</feature>
<name>A0AAV6U8J2_9ARAC</name>
<dbReference type="EMBL" id="JAFNEN010000595">
    <property type="protein sequence ID" value="KAG8179951.1"/>
    <property type="molecule type" value="Genomic_DNA"/>
</dbReference>
<evidence type="ECO:0000313" key="3">
    <source>
        <dbReference type="Proteomes" id="UP000827092"/>
    </source>
</evidence>
<evidence type="ECO:0000256" key="1">
    <source>
        <dbReference type="SAM" id="MobiDB-lite"/>
    </source>
</evidence>